<evidence type="ECO:0000256" key="4">
    <source>
        <dbReference type="ARBA" id="ARBA00022842"/>
    </source>
</evidence>
<proteinExistence type="predicted"/>
<dbReference type="PANTHER" id="PTHR31009">
    <property type="entry name" value="S-ADENOSYL-L-METHIONINE:CARBOXYL METHYLTRANSFERASE FAMILY PROTEIN"/>
    <property type="match status" value="1"/>
</dbReference>
<dbReference type="GeneID" id="132800730"/>
<dbReference type="Gene3D" id="1.10.1200.270">
    <property type="entry name" value="Methyltransferase, alpha-helical capping domain"/>
    <property type="match status" value="2"/>
</dbReference>
<keyword evidence="2" id="KW-0808">Transferase</keyword>
<keyword evidence="5" id="KW-1185">Reference proteome</keyword>
<evidence type="ECO:0000313" key="6">
    <source>
        <dbReference type="RefSeq" id="XP_060670965.1"/>
    </source>
</evidence>
<dbReference type="Gene3D" id="3.40.50.150">
    <property type="entry name" value="Vaccinia Virus protein VP39"/>
    <property type="match status" value="2"/>
</dbReference>
<organism evidence="5 6">
    <name type="scientific">Ziziphus jujuba</name>
    <name type="common">Chinese jujube</name>
    <name type="synonym">Ziziphus sativa</name>
    <dbReference type="NCBI Taxonomy" id="326968"/>
    <lineage>
        <taxon>Eukaryota</taxon>
        <taxon>Viridiplantae</taxon>
        <taxon>Streptophyta</taxon>
        <taxon>Embryophyta</taxon>
        <taxon>Tracheophyta</taxon>
        <taxon>Spermatophyta</taxon>
        <taxon>Magnoliopsida</taxon>
        <taxon>eudicotyledons</taxon>
        <taxon>Gunneridae</taxon>
        <taxon>Pentapetalae</taxon>
        <taxon>rosids</taxon>
        <taxon>fabids</taxon>
        <taxon>Rosales</taxon>
        <taxon>Rhamnaceae</taxon>
        <taxon>Paliureae</taxon>
        <taxon>Ziziphus</taxon>
    </lineage>
</organism>
<dbReference type="Proteomes" id="UP001652623">
    <property type="component" value="Chromosome 2"/>
</dbReference>
<dbReference type="InterPro" id="IPR042086">
    <property type="entry name" value="MeTrfase_capping"/>
</dbReference>
<evidence type="ECO:0000256" key="1">
    <source>
        <dbReference type="ARBA" id="ARBA00022603"/>
    </source>
</evidence>
<evidence type="ECO:0000313" key="5">
    <source>
        <dbReference type="Proteomes" id="UP001652623"/>
    </source>
</evidence>
<dbReference type="InterPro" id="IPR029063">
    <property type="entry name" value="SAM-dependent_MTases_sf"/>
</dbReference>
<gene>
    <name evidence="6" type="primary">LOC132800730</name>
</gene>
<dbReference type="InterPro" id="IPR005299">
    <property type="entry name" value="MeTrfase_7"/>
</dbReference>
<evidence type="ECO:0000256" key="2">
    <source>
        <dbReference type="ARBA" id="ARBA00022679"/>
    </source>
</evidence>
<keyword evidence="1" id="KW-0489">Methyltransferase</keyword>
<protein>
    <submittedName>
        <fullName evidence="6">Loganic acid O-methyltransferase-like</fullName>
    </submittedName>
</protein>
<keyword evidence="4" id="KW-0460">Magnesium</keyword>
<sequence length="226" mass="25115">MAKLEAFPMTGGSGRYRYTRNSTLQRKVIESTKELIKKAIFEELEITSFSSSNTFRVADLGCSVGPNTFLAVPNILDAVKLKYENKGLVSQLPEFQVLFNDHVSNDFNRLFTSLPSERAYFAVGVPGSFHGRLFPRSSLHFVYSSYALHWISRVPKEDIGRFLNARAQEIVHGGLMAIVVPACPSGTPHADVFINKAIELLGCCLIDMVRMGVTSEDKVDTFNLST</sequence>
<evidence type="ECO:0000256" key="3">
    <source>
        <dbReference type="ARBA" id="ARBA00022723"/>
    </source>
</evidence>
<accession>A0ABM4A2N6</accession>
<dbReference type="SUPFAM" id="SSF53335">
    <property type="entry name" value="S-adenosyl-L-methionine-dependent methyltransferases"/>
    <property type="match status" value="1"/>
</dbReference>
<dbReference type="RefSeq" id="XP_060670965.1">
    <property type="nucleotide sequence ID" value="XM_060814982.1"/>
</dbReference>
<name>A0ABM4A2N6_ZIZJJ</name>
<dbReference type="Pfam" id="PF03492">
    <property type="entry name" value="Methyltransf_7"/>
    <property type="match status" value="1"/>
</dbReference>
<keyword evidence="3" id="KW-0479">Metal-binding</keyword>
<reference evidence="6" key="1">
    <citation type="submission" date="2025-08" db="UniProtKB">
        <authorList>
            <consortium name="RefSeq"/>
        </authorList>
    </citation>
    <scope>IDENTIFICATION</scope>
    <source>
        <tissue evidence="6">Seedling</tissue>
    </source>
</reference>